<proteinExistence type="inferred from homology"/>
<dbReference type="InterPro" id="IPR036944">
    <property type="entry name" value="PPIase_FKBP_N_sf"/>
</dbReference>
<gene>
    <name evidence="9" type="ORF">C7456_101147</name>
</gene>
<dbReference type="Pfam" id="PF01346">
    <property type="entry name" value="FKBP_N"/>
    <property type="match status" value="1"/>
</dbReference>
<evidence type="ECO:0000256" key="2">
    <source>
        <dbReference type="ARBA" id="ARBA00006577"/>
    </source>
</evidence>
<evidence type="ECO:0000256" key="1">
    <source>
        <dbReference type="ARBA" id="ARBA00000971"/>
    </source>
</evidence>
<reference evidence="9 10" key="1">
    <citation type="submission" date="2018-05" db="EMBL/GenBank/DDBJ databases">
        <title>Genomic Encyclopedia of Type Strains, Phase IV (KMG-IV): sequencing the most valuable type-strain genomes for metagenomic binning, comparative biology and taxonomic classification.</title>
        <authorList>
            <person name="Goeker M."/>
        </authorList>
    </citation>
    <scope>NUCLEOTIDE SEQUENCE [LARGE SCALE GENOMIC DNA]</scope>
    <source>
        <strain evidence="9 10">DSM 14263</strain>
    </source>
</reference>
<evidence type="ECO:0000256" key="6">
    <source>
        <dbReference type="RuleBase" id="RU003915"/>
    </source>
</evidence>
<dbReference type="AlphaFoldDB" id="A0A316IHF8"/>
<dbReference type="SUPFAM" id="SSF54534">
    <property type="entry name" value="FKBP-like"/>
    <property type="match status" value="1"/>
</dbReference>
<evidence type="ECO:0000256" key="4">
    <source>
        <dbReference type="ARBA" id="ARBA00023235"/>
    </source>
</evidence>
<protein>
    <recommendedName>
        <fullName evidence="6">Peptidyl-prolyl cis-trans isomerase</fullName>
        <ecNumber evidence="6">5.2.1.8</ecNumber>
    </recommendedName>
</protein>
<dbReference type="PROSITE" id="PS50059">
    <property type="entry name" value="FKBP_PPIASE"/>
    <property type="match status" value="1"/>
</dbReference>
<dbReference type="PANTHER" id="PTHR43811">
    <property type="entry name" value="FKBP-TYPE PEPTIDYL-PROLYL CIS-TRANS ISOMERASE FKPA"/>
    <property type="match status" value="1"/>
</dbReference>
<dbReference type="GO" id="GO:0006457">
    <property type="term" value="P:protein folding"/>
    <property type="evidence" value="ECO:0007669"/>
    <property type="project" value="InterPro"/>
</dbReference>
<dbReference type="InterPro" id="IPR000774">
    <property type="entry name" value="PPIase_FKBP_N"/>
</dbReference>
<evidence type="ECO:0000313" key="10">
    <source>
        <dbReference type="Proteomes" id="UP000245812"/>
    </source>
</evidence>
<dbReference type="EC" id="5.2.1.8" evidence="6"/>
<dbReference type="OrthoDB" id="9814548at2"/>
<evidence type="ECO:0000256" key="5">
    <source>
        <dbReference type="PROSITE-ProRule" id="PRU00277"/>
    </source>
</evidence>
<dbReference type="Gene3D" id="3.10.50.40">
    <property type="match status" value="1"/>
</dbReference>
<keyword evidence="7" id="KW-0732">Signal</keyword>
<name>A0A316IHF8_9GAMM</name>
<dbReference type="InterPro" id="IPR046357">
    <property type="entry name" value="PPIase_dom_sf"/>
</dbReference>
<organism evidence="9 10">
    <name type="scientific">Fulvimonas soli</name>
    <dbReference type="NCBI Taxonomy" id="155197"/>
    <lineage>
        <taxon>Bacteria</taxon>
        <taxon>Pseudomonadati</taxon>
        <taxon>Pseudomonadota</taxon>
        <taxon>Gammaproteobacteria</taxon>
        <taxon>Lysobacterales</taxon>
        <taxon>Rhodanobacteraceae</taxon>
        <taxon>Fulvimonas</taxon>
    </lineage>
</organism>
<dbReference type="Gene3D" id="1.10.287.460">
    <property type="entry name" value="Peptidyl-prolyl cis-trans isomerase, FKBP-type, N-terminal domain"/>
    <property type="match status" value="1"/>
</dbReference>
<dbReference type="PANTHER" id="PTHR43811:SF19">
    <property type="entry name" value="39 KDA FK506-BINDING NUCLEAR PROTEIN"/>
    <property type="match status" value="1"/>
</dbReference>
<dbReference type="Pfam" id="PF00254">
    <property type="entry name" value="FKBP_C"/>
    <property type="match status" value="1"/>
</dbReference>
<dbReference type="Proteomes" id="UP000245812">
    <property type="component" value="Unassembled WGS sequence"/>
</dbReference>
<accession>A0A316IHF8</accession>
<comment type="catalytic activity">
    <reaction evidence="1 5 6">
        <text>[protein]-peptidylproline (omega=180) = [protein]-peptidylproline (omega=0)</text>
        <dbReference type="Rhea" id="RHEA:16237"/>
        <dbReference type="Rhea" id="RHEA-COMP:10747"/>
        <dbReference type="Rhea" id="RHEA-COMP:10748"/>
        <dbReference type="ChEBI" id="CHEBI:83833"/>
        <dbReference type="ChEBI" id="CHEBI:83834"/>
        <dbReference type="EC" id="5.2.1.8"/>
    </reaction>
</comment>
<dbReference type="GO" id="GO:0003755">
    <property type="term" value="F:peptidyl-prolyl cis-trans isomerase activity"/>
    <property type="evidence" value="ECO:0007669"/>
    <property type="project" value="UniProtKB-UniRule"/>
</dbReference>
<keyword evidence="10" id="KW-1185">Reference proteome</keyword>
<feature type="chain" id="PRO_5016292065" description="Peptidyl-prolyl cis-trans isomerase" evidence="7">
    <location>
        <begin position="21"/>
        <end position="238"/>
    </location>
</feature>
<dbReference type="InterPro" id="IPR001179">
    <property type="entry name" value="PPIase_FKBP_dom"/>
</dbReference>
<sequence>MTRLRWLACGLLTLAGAAQAQSGGAAVPAAATAAKLDKHKLSYAIGYQIGSQFAGGEPDVDLATMQKAMQDAYDKRPPGVPIQDMRDQLRALDEMMHAKAVAEFRRIAAANAKRSADYLQKNARQPGVVQLPSGIQYAVIKKGDGKASPTVASTVTVNYRGMLVDGTEFDSSWAHGAPVNYPVSRMIPGWQDVIPRMHVGDRWKVVIPPQLAYGERGELPRIGPNEALVFDIELLDIK</sequence>
<comment type="similarity">
    <text evidence="2 6">Belongs to the FKBP-type PPIase family.</text>
</comment>
<feature type="signal peptide" evidence="7">
    <location>
        <begin position="1"/>
        <end position="20"/>
    </location>
</feature>
<comment type="caution">
    <text evidence="9">The sequence shown here is derived from an EMBL/GenBank/DDBJ whole genome shotgun (WGS) entry which is preliminary data.</text>
</comment>
<evidence type="ECO:0000256" key="3">
    <source>
        <dbReference type="ARBA" id="ARBA00023110"/>
    </source>
</evidence>
<evidence type="ECO:0000313" key="9">
    <source>
        <dbReference type="EMBL" id="PWK92811.1"/>
    </source>
</evidence>
<evidence type="ECO:0000256" key="7">
    <source>
        <dbReference type="SAM" id="SignalP"/>
    </source>
</evidence>
<dbReference type="RefSeq" id="WP_109721861.1">
    <property type="nucleotide sequence ID" value="NZ_MSZV01000001.1"/>
</dbReference>
<keyword evidence="3 5" id="KW-0697">Rotamase</keyword>
<dbReference type="EMBL" id="QGHC01000001">
    <property type="protein sequence ID" value="PWK92811.1"/>
    <property type="molecule type" value="Genomic_DNA"/>
</dbReference>
<feature type="domain" description="PPIase FKBP-type" evidence="8">
    <location>
        <begin position="152"/>
        <end position="238"/>
    </location>
</feature>
<keyword evidence="4 5" id="KW-0413">Isomerase</keyword>
<evidence type="ECO:0000259" key="8">
    <source>
        <dbReference type="PROSITE" id="PS50059"/>
    </source>
</evidence>